<gene>
    <name evidence="4" type="ORF">OSB04_028302</name>
</gene>
<evidence type="ECO:0000256" key="2">
    <source>
        <dbReference type="ARBA" id="ARBA00022679"/>
    </source>
</evidence>
<accession>A0AA38SSD9</accession>
<evidence type="ECO:0000256" key="3">
    <source>
        <dbReference type="SAM" id="MobiDB-lite"/>
    </source>
</evidence>
<dbReference type="EMBL" id="JARYMX010000007">
    <property type="protein sequence ID" value="KAJ9541796.1"/>
    <property type="molecule type" value="Genomic_DNA"/>
</dbReference>
<keyword evidence="5" id="KW-1185">Reference proteome</keyword>
<evidence type="ECO:0000313" key="5">
    <source>
        <dbReference type="Proteomes" id="UP001172457"/>
    </source>
</evidence>
<dbReference type="SUPFAM" id="SSF53756">
    <property type="entry name" value="UDP-Glycosyltransferase/glycogen phosphorylase"/>
    <property type="match status" value="2"/>
</dbReference>
<organism evidence="4 5">
    <name type="scientific">Centaurea solstitialis</name>
    <name type="common">yellow star-thistle</name>
    <dbReference type="NCBI Taxonomy" id="347529"/>
    <lineage>
        <taxon>Eukaryota</taxon>
        <taxon>Viridiplantae</taxon>
        <taxon>Streptophyta</taxon>
        <taxon>Embryophyta</taxon>
        <taxon>Tracheophyta</taxon>
        <taxon>Spermatophyta</taxon>
        <taxon>Magnoliopsida</taxon>
        <taxon>eudicotyledons</taxon>
        <taxon>Gunneridae</taxon>
        <taxon>Pentapetalae</taxon>
        <taxon>asterids</taxon>
        <taxon>campanulids</taxon>
        <taxon>Asterales</taxon>
        <taxon>Asteraceae</taxon>
        <taxon>Carduoideae</taxon>
        <taxon>Cardueae</taxon>
        <taxon>Centaureinae</taxon>
        <taxon>Centaurea</taxon>
    </lineage>
</organism>
<dbReference type="AlphaFoldDB" id="A0AA38SSD9"/>
<keyword evidence="2" id="KW-0808">Transferase</keyword>
<dbReference type="FunFam" id="3.40.50.2000:FF:000120">
    <property type="entry name" value="UDP-glycosyltransferase 76C1"/>
    <property type="match status" value="2"/>
</dbReference>
<dbReference type="Gene3D" id="3.40.50.2000">
    <property type="entry name" value="Glycogen Phosphorylase B"/>
    <property type="match status" value="4"/>
</dbReference>
<feature type="region of interest" description="Disordered" evidence="3">
    <location>
        <begin position="40"/>
        <end position="61"/>
    </location>
</feature>
<dbReference type="Pfam" id="PF00201">
    <property type="entry name" value="UDPGT"/>
    <property type="match status" value="2"/>
</dbReference>
<name>A0AA38SSD9_9ASTR</name>
<protein>
    <recommendedName>
        <fullName evidence="6">UDP-glucuronosyl/UDP-glucosyltransferase</fullName>
    </recommendedName>
</protein>
<reference evidence="4" key="1">
    <citation type="submission" date="2023-03" db="EMBL/GenBank/DDBJ databases">
        <title>Chromosome-scale reference genome and RAD-based genetic map of yellow starthistle (Centaurea solstitialis) reveal putative structural variation and QTLs associated with invader traits.</title>
        <authorList>
            <person name="Reatini B."/>
            <person name="Cang F.A."/>
            <person name="Jiang Q."/>
            <person name="Mckibben M.T.W."/>
            <person name="Barker M.S."/>
            <person name="Rieseberg L.H."/>
            <person name="Dlugosch K.M."/>
        </authorList>
    </citation>
    <scope>NUCLEOTIDE SEQUENCE</scope>
    <source>
        <strain evidence="4">CAN-66</strain>
        <tissue evidence="4">Leaf</tissue>
    </source>
</reference>
<comment type="similarity">
    <text evidence="1">Belongs to the UDP-glycosyltransferase family.</text>
</comment>
<dbReference type="PANTHER" id="PTHR11926:SF1426">
    <property type="entry name" value="UDP-GLYCOSYLTRANSFERASE SUPERFAMILY PROTEIN-RELATED"/>
    <property type="match status" value="1"/>
</dbReference>
<dbReference type="InterPro" id="IPR002213">
    <property type="entry name" value="UDP_glucos_trans"/>
</dbReference>
<dbReference type="GO" id="GO:0080044">
    <property type="term" value="F:quercetin 7-O-glucosyltransferase activity"/>
    <property type="evidence" value="ECO:0007669"/>
    <property type="project" value="TreeGrafter"/>
</dbReference>
<proteinExistence type="inferred from homology"/>
<dbReference type="CDD" id="cd03784">
    <property type="entry name" value="GT1_Gtf-like"/>
    <property type="match status" value="2"/>
</dbReference>
<evidence type="ECO:0000313" key="4">
    <source>
        <dbReference type="EMBL" id="KAJ9541796.1"/>
    </source>
</evidence>
<dbReference type="FunFam" id="3.40.50.2000:FF:000040">
    <property type="entry name" value="UDP-glycosyltransferase 76C1"/>
    <property type="match status" value="1"/>
</dbReference>
<dbReference type="PANTHER" id="PTHR11926">
    <property type="entry name" value="GLUCOSYL/GLUCURONOSYL TRANSFERASES"/>
    <property type="match status" value="1"/>
</dbReference>
<dbReference type="Proteomes" id="UP001172457">
    <property type="component" value="Chromosome 7"/>
</dbReference>
<evidence type="ECO:0008006" key="6">
    <source>
        <dbReference type="Google" id="ProtNLM"/>
    </source>
</evidence>
<sequence>MQRGKEIVSDSSCNPVHSPTLGISRKLYVYKFNLKSHNSSSTLSPTENGHHSPVNPSKHSSHPRFQITIIHTEYNSPNYSNYPHFTFKSISDDFSEVAKQLSVNQDASYYVMYLNKSCKDSFTKCLSKLLADEDDIPVACLITDAIFYFTQAVADELKIPRLVLRTSSLGCLLGYGFIPISFQKGYFNLPKEDYETHVPEFPIMKVKDLVKITINPQGMVDLVTNFISQMKASSGIIWNTFKELEESALETICQDYRIPSFTLGPFHKYFPASSSSLIEQDRTILSWLDTQAPKSVIYISFGSVASITQSEFHEVAHGIANTGLPFLWVVRPGVVSGSEWLGSLPETFLERLGDKGRVVKWSPQQEVLAHPATGCFWTHNGWNSTLESICEGVPMVCSPCFVDQPINARYVCDVWKIGILLEDGFERVGIEKTIKRVMMDEEGEDIRKRISCLREKVNISLKEGGSSHKSLENVHLVFCSSNKDLEEKDESFFSIKKPHSLRKLCYNLLNMEIIKRKASTLRPSLPPATRRRRIVLFPMPFQGHITPMLQLANILHTQGFKITIIHTEYNSPIHSKYPQFTFRSISDRFSEITTADLDASYYLKYLNTTCVDPFRNCLAELLADEEKVSCMITDAGFYFTQAVADGLKIPRLVLQTNSLGCVVASDILLSLSGKHFFTLPKEDHETLAVEFPPLKVKDVVKGVIDPKGMGELMINTHSQMKASSGIIWNTFKELEEPALETICQDYRIPSFTLVPFHNLGSGARISKSEFQEVAYGLANTGLPFLWVVRPGVVRGSEWLESLPEKFLESVGDRGRIVKWSPQPEVLAHPATGCFWTHTGWNSTLESICEGVPMVCSPCFVDQPINARYVCNVWKIGVFLEDGFERVGIDTAIKRVMVNEEGKKIRKRINSLKDKMNLSLNKGGSSHESLKNLVDYISSL</sequence>
<comment type="caution">
    <text evidence="4">The sequence shown here is derived from an EMBL/GenBank/DDBJ whole genome shotgun (WGS) entry which is preliminary data.</text>
</comment>
<evidence type="ECO:0000256" key="1">
    <source>
        <dbReference type="ARBA" id="ARBA00009995"/>
    </source>
</evidence>
<dbReference type="GO" id="GO:0080043">
    <property type="term" value="F:quercetin 3-O-glucosyltransferase activity"/>
    <property type="evidence" value="ECO:0007669"/>
    <property type="project" value="TreeGrafter"/>
</dbReference>